<dbReference type="InterPro" id="IPR001829">
    <property type="entry name" value="Pili_assmbl_chaperone_bac"/>
</dbReference>
<evidence type="ECO:0000256" key="6">
    <source>
        <dbReference type="ARBA" id="ARBA00023186"/>
    </source>
</evidence>
<gene>
    <name evidence="12" type="ORF">QTH91_07315</name>
</gene>
<evidence type="ECO:0000259" key="10">
    <source>
        <dbReference type="Pfam" id="PF00345"/>
    </source>
</evidence>
<evidence type="ECO:0000256" key="8">
    <source>
        <dbReference type="RuleBase" id="RU003918"/>
    </source>
</evidence>
<organism evidence="12 13">
    <name type="scientific">Variovorax dokdonensis</name>
    <dbReference type="NCBI Taxonomy" id="344883"/>
    <lineage>
        <taxon>Bacteria</taxon>
        <taxon>Pseudomonadati</taxon>
        <taxon>Pseudomonadota</taxon>
        <taxon>Betaproteobacteria</taxon>
        <taxon>Burkholderiales</taxon>
        <taxon>Comamonadaceae</taxon>
        <taxon>Variovorax</taxon>
    </lineage>
</organism>
<feature type="chain" id="PRO_5045644376" evidence="9">
    <location>
        <begin position="24"/>
        <end position="247"/>
    </location>
</feature>
<accession>A0ABT7N8L2</accession>
<evidence type="ECO:0000259" key="11">
    <source>
        <dbReference type="Pfam" id="PF02753"/>
    </source>
</evidence>
<dbReference type="InterPro" id="IPR050643">
    <property type="entry name" value="Periplasmic_pilus_chap"/>
</dbReference>
<dbReference type="InterPro" id="IPR008962">
    <property type="entry name" value="PapD-like_sf"/>
</dbReference>
<feature type="domain" description="Pili assembly chaperone C-terminal" evidence="11">
    <location>
        <begin position="175"/>
        <end position="235"/>
    </location>
</feature>
<evidence type="ECO:0000256" key="5">
    <source>
        <dbReference type="ARBA" id="ARBA00022764"/>
    </source>
</evidence>
<evidence type="ECO:0000313" key="13">
    <source>
        <dbReference type="Proteomes" id="UP001174908"/>
    </source>
</evidence>
<keyword evidence="6 8" id="KW-0143">Chaperone</keyword>
<sequence>MKLSKLTSAIALAAAFVASHADASVIIGGTRVIYPLADREVSVKLDNDSTSPSLVQVWVDDGNADAGPGETKAPFVVTPPIFRMAPQKSQTLRVIFSGGQLPQDRESVYWLNVLDVPPKPTGEAAKANTLQLALRTRIKIFARPDKLEGKPVDAPAKLTWAVVADPSGNGQALQVTNPTPYFVSFSEFEVQNGNKTFKNDQGGMVAPSGTTVLTVPKMNAVGQGAKVRFTAISDYSAALPGEASIAK</sequence>
<evidence type="ECO:0000313" key="12">
    <source>
        <dbReference type="EMBL" id="MDM0044284.1"/>
    </source>
</evidence>
<dbReference type="Pfam" id="PF02753">
    <property type="entry name" value="PapD_C"/>
    <property type="match status" value="1"/>
</dbReference>
<comment type="similarity">
    <text evidence="2 8">Belongs to the periplasmic pilus chaperone family.</text>
</comment>
<evidence type="ECO:0000256" key="1">
    <source>
        <dbReference type="ARBA" id="ARBA00004418"/>
    </source>
</evidence>
<dbReference type="InterPro" id="IPR016148">
    <property type="entry name" value="Pili_assmbl_chaperone_C"/>
</dbReference>
<evidence type="ECO:0000256" key="7">
    <source>
        <dbReference type="ARBA" id="ARBA00023319"/>
    </source>
</evidence>
<dbReference type="PANTHER" id="PTHR30251:SF2">
    <property type="entry name" value="FIMBRIAL CHAPERONE YADV-RELATED"/>
    <property type="match status" value="1"/>
</dbReference>
<keyword evidence="3" id="KW-1029">Fimbrium biogenesis</keyword>
<feature type="domain" description="Pili assembly chaperone N-terminal" evidence="10">
    <location>
        <begin position="25"/>
        <end position="147"/>
    </location>
</feature>
<dbReference type="SUPFAM" id="SSF49354">
    <property type="entry name" value="PapD-like"/>
    <property type="match status" value="1"/>
</dbReference>
<dbReference type="Gene3D" id="2.60.40.10">
    <property type="entry name" value="Immunoglobulins"/>
    <property type="match status" value="2"/>
</dbReference>
<evidence type="ECO:0000256" key="9">
    <source>
        <dbReference type="SAM" id="SignalP"/>
    </source>
</evidence>
<evidence type="ECO:0000256" key="4">
    <source>
        <dbReference type="ARBA" id="ARBA00022729"/>
    </source>
</evidence>
<dbReference type="RefSeq" id="WP_286659330.1">
    <property type="nucleotide sequence ID" value="NZ_JASZYV010000001.1"/>
</dbReference>
<evidence type="ECO:0000256" key="2">
    <source>
        <dbReference type="ARBA" id="ARBA00007399"/>
    </source>
</evidence>
<dbReference type="Pfam" id="PF00345">
    <property type="entry name" value="PapD_N"/>
    <property type="match status" value="1"/>
</dbReference>
<keyword evidence="13" id="KW-1185">Reference proteome</keyword>
<reference evidence="12" key="1">
    <citation type="submission" date="2023-06" db="EMBL/GenBank/DDBJ databases">
        <authorList>
            <person name="Jiang Y."/>
            <person name="Liu Q."/>
        </authorList>
    </citation>
    <scope>NUCLEOTIDE SEQUENCE</scope>
    <source>
        <strain evidence="12">CGMCC 1.12089</strain>
    </source>
</reference>
<dbReference type="EMBL" id="JASZYV010000001">
    <property type="protein sequence ID" value="MDM0044284.1"/>
    <property type="molecule type" value="Genomic_DNA"/>
</dbReference>
<dbReference type="SUPFAM" id="SSF49584">
    <property type="entry name" value="Periplasmic chaperone C-domain"/>
    <property type="match status" value="1"/>
</dbReference>
<feature type="signal peptide" evidence="9">
    <location>
        <begin position="1"/>
        <end position="23"/>
    </location>
</feature>
<dbReference type="Proteomes" id="UP001174908">
    <property type="component" value="Unassembled WGS sequence"/>
</dbReference>
<proteinExistence type="inferred from homology"/>
<keyword evidence="4 9" id="KW-0732">Signal</keyword>
<evidence type="ECO:0000256" key="3">
    <source>
        <dbReference type="ARBA" id="ARBA00022558"/>
    </source>
</evidence>
<dbReference type="PANTHER" id="PTHR30251">
    <property type="entry name" value="PILUS ASSEMBLY CHAPERONE"/>
    <property type="match status" value="1"/>
</dbReference>
<comment type="caution">
    <text evidence="12">The sequence shown here is derived from an EMBL/GenBank/DDBJ whole genome shotgun (WGS) entry which is preliminary data.</text>
</comment>
<keyword evidence="5" id="KW-0574">Periplasm</keyword>
<keyword evidence="7" id="KW-0393">Immunoglobulin domain</keyword>
<dbReference type="PROSITE" id="PS00635">
    <property type="entry name" value="PILI_CHAPERONE"/>
    <property type="match status" value="1"/>
</dbReference>
<dbReference type="InterPro" id="IPR016147">
    <property type="entry name" value="Pili_assmbl_chaperone_N"/>
</dbReference>
<dbReference type="InterPro" id="IPR018046">
    <property type="entry name" value="Pili_assmbl_chaperone_CS"/>
</dbReference>
<dbReference type="InterPro" id="IPR036316">
    <property type="entry name" value="Pili_assmbl_chap_C_dom_sf"/>
</dbReference>
<dbReference type="PRINTS" id="PR00969">
    <property type="entry name" value="CHAPERONPILI"/>
</dbReference>
<protein>
    <submittedName>
        <fullName evidence="12">Fimbria/pilus periplasmic chaperone</fullName>
    </submittedName>
</protein>
<name>A0ABT7N8L2_9BURK</name>
<comment type="subcellular location">
    <subcellularLocation>
        <location evidence="1 8">Periplasm</location>
    </subcellularLocation>
</comment>
<dbReference type="InterPro" id="IPR013783">
    <property type="entry name" value="Ig-like_fold"/>
</dbReference>